<organism evidence="2 3">
    <name type="scientific">Thalassiosira oceanica</name>
    <name type="common">Marine diatom</name>
    <dbReference type="NCBI Taxonomy" id="159749"/>
    <lineage>
        <taxon>Eukaryota</taxon>
        <taxon>Sar</taxon>
        <taxon>Stramenopiles</taxon>
        <taxon>Ochrophyta</taxon>
        <taxon>Bacillariophyta</taxon>
        <taxon>Coscinodiscophyceae</taxon>
        <taxon>Thalassiosirophycidae</taxon>
        <taxon>Thalassiosirales</taxon>
        <taxon>Thalassiosiraceae</taxon>
        <taxon>Thalassiosira</taxon>
    </lineage>
</organism>
<feature type="compositionally biased region" description="Low complexity" evidence="1">
    <location>
        <begin position="1"/>
        <end position="34"/>
    </location>
</feature>
<reference evidence="2 3" key="1">
    <citation type="journal article" date="2012" name="Genome Biol.">
        <title>Genome and low-iron response of an oceanic diatom adapted to chronic iron limitation.</title>
        <authorList>
            <person name="Lommer M."/>
            <person name="Specht M."/>
            <person name="Roy A.S."/>
            <person name="Kraemer L."/>
            <person name="Andreson R."/>
            <person name="Gutowska M.A."/>
            <person name="Wolf J."/>
            <person name="Bergner S.V."/>
            <person name="Schilhabel M.B."/>
            <person name="Klostermeier U.C."/>
            <person name="Beiko R.G."/>
            <person name="Rosenstiel P."/>
            <person name="Hippler M."/>
            <person name="Laroche J."/>
        </authorList>
    </citation>
    <scope>NUCLEOTIDE SEQUENCE [LARGE SCALE GENOMIC DNA]</scope>
    <source>
        <strain evidence="2 3">CCMP1005</strain>
    </source>
</reference>
<gene>
    <name evidence="2" type="ORF">THAOC_31932</name>
</gene>
<dbReference type="Proteomes" id="UP000266841">
    <property type="component" value="Unassembled WGS sequence"/>
</dbReference>
<accession>K0R758</accession>
<feature type="compositionally biased region" description="Basic residues" evidence="1">
    <location>
        <begin position="99"/>
        <end position="108"/>
    </location>
</feature>
<feature type="compositionally biased region" description="Basic and acidic residues" evidence="1">
    <location>
        <begin position="145"/>
        <end position="177"/>
    </location>
</feature>
<evidence type="ECO:0000313" key="3">
    <source>
        <dbReference type="Proteomes" id="UP000266841"/>
    </source>
</evidence>
<proteinExistence type="predicted"/>
<comment type="caution">
    <text evidence="2">The sequence shown here is derived from an EMBL/GenBank/DDBJ whole genome shotgun (WGS) entry which is preliminary data.</text>
</comment>
<keyword evidence="3" id="KW-1185">Reference proteome</keyword>
<feature type="non-terminal residue" evidence="2">
    <location>
        <position position="177"/>
    </location>
</feature>
<protein>
    <submittedName>
        <fullName evidence="2">Uncharacterized protein</fullName>
    </submittedName>
</protein>
<name>K0R758_THAOC</name>
<evidence type="ECO:0000256" key="1">
    <source>
        <dbReference type="SAM" id="MobiDB-lite"/>
    </source>
</evidence>
<feature type="compositionally biased region" description="Gly residues" evidence="1">
    <location>
        <begin position="135"/>
        <end position="144"/>
    </location>
</feature>
<feature type="region of interest" description="Disordered" evidence="1">
    <location>
        <begin position="1"/>
        <end position="177"/>
    </location>
</feature>
<dbReference type="AlphaFoldDB" id="K0R758"/>
<evidence type="ECO:0000313" key="2">
    <source>
        <dbReference type="EMBL" id="EJK49218.1"/>
    </source>
</evidence>
<sequence>MSTGTSRSSAASESESDSDSSSSSSSWNSAGPASDLEGPASDDGSPGRLPQFARERKKKDRRQFSRSLPAGQASPDLSDFAPRRGRKDRGDGSRGPLGKARKGARKMARNWTDPARDDDYLGQYLGGSSSVSRQRGGGGGGGGLSHRERLHADLHSSDRLDDRRDRLYGRTFERKAA</sequence>
<dbReference type="EMBL" id="AGNL01045020">
    <property type="protein sequence ID" value="EJK49218.1"/>
    <property type="molecule type" value="Genomic_DNA"/>
</dbReference>